<dbReference type="SUPFAM" id="SSF54637">
    <property type="entry name" value="Thioesterase/thiol ester dehydrase-isomerase"/>
    <property type="match status" value="1"/>
</dbReference>
<dbReference type="InterPro" id="IPR029069">
    <property type="entry name" value="HotDog_dom_sf"/>
</dbReference>
<comment type="caution">
    <text evidence="3">The sequence shown here is derived from an EMBL/GenBank/DDBJ whole genome shotgun (WGS) entry which is preliminary data.</text>
</comment>
<keyword evidence="2" id="KW-0378">Hydrolase</keyword>
<dbReference type="GO" id="GO:0047617">
    <property type="term" value="F:fatty acyl-CoA hydrolase activity"/>
    <property type="evidence" value="ECO:0007669"/>
    <property type="project" value="TreeGrafter"/>
</dbReference>
<dbReference type="AlphaFoldDB" id="A0A7C5HEE3"/>
<sequence length="137" mass="15883">MKPKEYAFTLEMEVRDYECDMQGIVNNSVYQNYLEHARHVWLKTVGIDFREFTGRGINLVVVRAELDYKSPLQSGDRFMVGLTMVRESPLRFAFYQDILRLPDMKPAIKAKIIGTALNQRGRPEIPEELNQLMQADG</sequence>
<dbReference type="Proteomes" id="UP000886058">
    <property type="component" value="Unassembled WGS sequence"/>
</dbReference>
<accession>A0A7C5HEE3</accession>
<dbReference type="PANTHER" id="PTHR31793">
    <property type="entry name" value="4-HYDROXYBENZOYL-COA THIOESTERASE FAMILY MEMBER"/>
    <property type="match status" value="1"/>
</dbReference>
<dbReference type="CDD" id="cd00586">
    <property type="entry name" value="4HBT"/>
    <property type="match status" value="1"/>
</dbReference>
<dbReference type="Pfam" id="PF13279">
    <property type="entry name" value="4HBT_2"/>
    <property type="match status" value="1"/>
</dbReference>
<gene>
    <name evidence="3" type="ORF">ENL07_03600</name>
</gene>
<organism evidence="3">
    <name type="scientific">Chlorobaculum parvum</name>
    <dbReference type="NCBI Taxonomy" id="274539"/>
    <lineage>
        <taxon>Bacteria</taxon>
        <taxon>Pseudomonadati</taxon>
        <taxon>Chlorobiota</taxon>
        <taxon>Chlorobiia</taxon>
        <taxon>Chlorobiales</taxon>
        <taxon>Chlorobiaceae</taxon>
        <taxon>Chlorobaculum</taxon>
    </lineage>
</organism>
<dbReference type="EMBL" id="DRSQ01000077">
    <property type="protein sequence ID" value="HHE31721.1"/>
    <property type="molecule type" value="Genomic_DNA"/>
</dbReference>
<name>A0A7C5HEE3_9CHLB</name>
<reference evidence="3" key="1">
    <citation type="journal article" date="2020" name="mSystems">
        <title>Genome- and Community-Level Interaction Insights into Carbon Utilization and Element Cycling Functions of Hydrothermarchaeota in Hydrothermal Sediment.</title>
        <authorList>
            <person name="Zhou Z."/>
            <person name="Liu Y."/>
            <person name="Xu W."/>
            <person name="Pan J."/>
            <person name="Luo Z.H."/>
            <person name="Li M."/>
        </authorList>
    </citation>
    <scope>NUCLEOTIDE SEQUENCE [LARGE SCALE GENOMIC DNA]</scope>
    <source>
        <strain evidence="3">HyVt-633</strain>
    </source>
</reference>
<protein>
    <submittedName>
        <fullName evidence="3">Acyl-CoA thioesterase</fullName>
    </submittedName>
</protein>
<evidence type="ECO:0000256" key="1">
    <source>
        <dbReference type="ARBA" id="ARBA00005953"/>
    </source>
</evidence>
<evidence type="ECO:0000256" key="2">
    <source>
        <dbReference type="ARBA" id="ARBA00022801"/>
    </source>
</evidence>
<comment type="similarity">
    <text evidence="1">Belongs to the 4-hydroxybenzoyl-CoA thioesterase family.</text>
</comment>
<evidence type="ECO:0000313" key="3">
    <source>
        <dbReference type="EMBL" id="HHE31721.1"/>
    </source>
</evidence>
<dbReference type="InterPro" id="IPR050563">
    <property type="entry name" value="4-hydroxybenzoyl-CoA_TE"/>
</dbReference>
<proteinExistence type="inferred from homology"/>
<dbReference type="Gene3D" id="3.10.129.10">
    <property type="entry name" value="Hotdog Thioesterase"/>
    <property type="match status" value="1"/>
</dbReference>
<dbReference type="PANTHER" id="PTHR31793:SF27">
    <property type="entry name" value="NOVEL THIOESTERASE SUPERFAMILY DOMAIN AND SAPOSIN A-TYPE DOMAIN CONTAINING PROTEIN (0610012H03RIK)"/>
    <property type="match status" value="1"/>
</dbReference>